<dbReference type="InterPro" id="IPR039425">
    <property type="entry name" value="RNA_pol_sigma-70-like"/>
</dbReference>
<comment type="similarity">
    <text evidence="1">Belongs to the sigma-70 factor family. ECF subfamily.</text>
</comment>
<name>A0ABW5YQ04_9SPHI</name>
<comment type="caution">
    <text evidence="8">The sequence shown here is derived from an EMBL/GenBank/DDBJ whole genome shotgun (WGS) entry which is preliminary data.</text>
</comment>
<dbReference type="PANTHER" id="PTHR43133">
    <property type="entry name" value="RNA POLYMERASE ECF-TYPE SIGMA FACTO"/>
    <property type="match status" value="1"/>
</dbReference>
<evidence type="ECO:0000313" key="9">
    <source>
        <dbReference type="Proteomes" id="UP001597509"/>
    </source>
</evidence>
<feature type="domain" description="RNA polymerase sigma-70 region 2" evidence="6">
    <location>
        <begin position="35"/>
        <end position="107"/>
    </location>
</feature>
<evidence type="ECO:0000256" key="5">
    <source>
        <dbReference type="ARBA" id="ARBA00023163"/>
    </source>
</evidence>
<feature type="domain" description="RNA polymerase sigma factor 70 region 4 type 2" evidence="7">
    <location>
        <begin position="135"/>
        <end position="186"/>
    </location>
</feature>
<dbReference type="InterPro" id="IPR013249">
    <property type="entry name" value="RNA_pol_sigma70_r4_t2"/>
</dbReference>
<organism evidence="8 9">
    <name type="scientific">Sphingobacterium anhuiense</name>
    <dbReference type="NCBI Taxonomy" id="493780"/>
    <lineage>
        <taxon>Bacteria</taxon>
        <taxon>Pseudomonadati</taxon>
        <taxon>Bacteroidota</taxon>
        <taxon>Sphingobacteriia</taxon>
        <taxon>Sphingobacteriales</taxon>
        <taxon>Sphingobacteriaceae</taxon>
        <taxon>Sphingobacterium</taxon>
    </lineage>
</organism>
<dbReference type="Gene3D" id="1.10.10.10">
    <property type="entry name" value="Winged helix-like DNA-binding domain superfamily/Winged helix DNA-binding domain"/>
    <property type="match status" value="1"/>
</dbReference>
<keyword evidence="4" id="KW-0238">DNA-binding</keyword>
<dbReference type="InterPro" id="IPR007627">
    <property type="entry name" value="RNA_pol_sigma70_r2"/>
</dbReference>
<reference evidence="9" key="1">
    <citation type="journal article" date="2019" name="Int. J. Syst. Evol. Microbiol.">
        <title>The Global Catalogue of Microorganisms (GCM) 10K type strain sequencing project: providing services to taxonomists for standard genome sequencing and annotation.</title>
        <authorList>
            <consortium name="The Broad Institute Genomics Platform"/>
            <consortium name="The Broad Institute Genome Sequencing Center for Infectious Disease"/>
            <person name="Wu L."/>
            <person name="Ma J."/>
        </authorList>
    </citation>
    <scope>NUCLEOTIDE SEQUENCE [LARGE SCALE GENOMIC DNA]</scope>
    <source>
        <strain evidence="9">KCTC 22209</strain>
    </source>
</reference>
<evidence type="ECO:0000256" key="2">
    <source>
        <dbReference type="ARBA" id="ARBA00023015"/>
    </source>
</evidence>
<evidence type="ECO:0000313" key="8">
    <source>
        <dbReference type="EMBL" id="MFD2902411.1"/>
    </source>
</evidence>
<dbReference type="NCBIfam" id="TIGR02937">
    <property type="entry name" value="sigma70-ECF"/>
    <property type="match status" value="1"/>
</dbReference>
<dbReference type="SUPFAM" id="SSF88946">
    <property type="entry name" value="Sigma2 domain of RNA polymerase sigma factors"/>
    <property type="match status" value="1"/>
</dbReference>
<dbReference type="Proteomes" id="UP001597509">
    <property type="component" value="Unassembled WGS sequence"/>
</dbReference>
<evidence type="ECO:0000259" key="6">
    <source>
        <dbReference type="Pfam" id="PF04542"/>
    </source>
</evidence>
<dbReference type="Pfam" id="PF04542">
    <property type="entry name" value="Sigma70_r2"/>
    <property type="match status" value="1"/>
</dbReference>
<dbReference type="Pfam" id="PF08281">
    <property type="entry name" value="Sigma70_r4_2"/>
    <property type="match status" value="1"/>
</dbReference>
<gene>
    <name evidence="8" type="ORF">ACFS6I_00620</name>
</gene>
<keyword evidence="5" id="KW-0804">Transcription</keyword>
<dbReference type="InterPro" id="IPR014284">
    <property type="entry name" value="RNA_pol_sigma-70_dom"/>
</dbReference>
<dbReference type="RefSeq" id="WP_021191668.1">
    <property type="nucleotide sequence ID" value="NZ_JBHUPE010000001.1"/>
</dbReference>
<dbReference type="InterPro" id="IPR013324">
    <property type="entry name" value="RNA_pol_sigma_r3/r4-like"/>
</dbReference>
<evidence type="ECO:0000256" key="4">
    <source>
        <dbReference type="ARBA" id="ARBA00023125"/>
    </source>
</evidence>
<dbReference type="SUPFAM" id="SSF88659">
    <property type="entry name" value="Sigma3 and sigma4 domains of RNA polymerase sigma factors"/>
    <property type="match status" value="1"/>
</dbReference>
<evidence type="ECO:0000256" key="1">
    <source>
        <dbReference type="ARBA" id="ARBA00010641"/>
    </source>
</evidence>
<evidence type="ECO:0000259" key="7">
    <source>
        <dbReference type="Pfam" id="PF08281"/>
    </source>
</evidence>
<dbReference type="CDD" id="cd06171">
    <property type="entry name" value="Sigma70_r4"/>
    <property type="match status" value="1"/>
</dbReference>
<dbReference type="InterPro" id="IPR036388">
    <property type="entry name" value="WH-like_DNA-bd_sf"/>
</dbReference>
<keyword evidence="2" id="KW-0805">Transcription regulation</keyword>
<dbReference type="Gene3D" id="1.10.1740.10">
    <property type="match status" value="1"/>
</dbReference>
<proteinExistence type="inferred from homology"/>
<keyword evidence="9" id="KW-1185">Reference proteome</keyword>
<dbReference type="InterPro" id="IPR013325">
    <property type="entry name" value="RNA_pol_sigma_r2"/>
</dbReference>
<evidence type="ECO:0000256" key="3">
    <source>
        <dbReference type="ARBA" id="ARBA00023082"/>
    </source>
</evidence>
<protein>
    <submittedName>
        <fullName evidence="8">RNA polymerase sigma factor</fullName>
    </submittedName>
</protein>
<sequence>MNIIQTYLKKQKQVTLKSALEDCLRNREQGKAFVYKKYYGYLMAIIIRYVKSDVDAEELTNESFIRIFRRLDSFNHLVEDDVLEKSFRSWIGRIAANISIDFLRSKKEMTSLEDVAEGSLDVPRVYNSSNLEVDDIMKLLDSLPELQRVIFNLYEIEGFSHDEIAKQLHIPDSTSRTYLTRAKQKLRMLYLEQHKIRQEFK</sequence>
<dbReference type="PANTHER" id="PTHR43133:SF8">
    <property type="entry name" value="RNA POLYMERASE SIGMA FACTOR HI_1459-RELATED"/>
    <property type="match status" value="1"/>
</dbReference>
<dbReference type="EMBL" id="JBHUPE010000001">
    <property type="protein sequence ID" value="MFD2902411.1"/>
    <property type="molecule type" value="Genomic_DNA"/>
</dbReference>
<keyword evidence="3" id="KW-0731">Sigma factor</keyword>
<accession>A0ABW5YQ04</accession>